<dbReference type="EMBL" id="LLXL01010611">
    <property type="protein sequence ID" value="PKK34623.1"/>
    <property type="molecule type" value="Genomic_DNA"/>
</dbReference>
<dbReference type="Proteomes" id="UP000233469">
    <property type="component" value="Unassembled WGS sequence"/>
</dbReference>
<dbReference type="InterPro" id="IPR001995">
    <property type="entry name" value="Peptidase_A2_cat"/>
</dbReference>
<comment type="caution">
    <text evidence="2">The sequence shown here is derived from an EMBL/GenBank/DDBJ whole genome shotgun (WGS) entry which is preliminary data.</text>
</comment>
<reference evidence="2 3" key="2">
    <citation type="submission" date="2017-10" db="EMBL/GenBank/DDBJ databases">
        <title>Extensive intraspecific genome diversity in a model arbuscular mycorrhizal fungus.</title>
        <authorList>
            <person name="Chen E.C.H."/>
            <person name="Morin E."/>
            <person name="Baudet D."/>
            <person name="Noel J."/>
            <person name="Ndikumana S."/>
            <person name="Charron P."/>
            <person name="St-Onge C."/>
            <person name="Giorgi J."/>
            <person name="Grigoriev I.V."/>
            <person name="Roux C."/>
            <person name="Martin F.M."/>
            <person name="Corradi N."/>
        </authorList>
    </citation>
    <scope>NUCLEOTIDE SEQUENCE [LARGE SCALE GENOMIC DNA]</scope>
    <source>
        <strain evidence="2 3">C2</strain>
    </source>
</reference>
<feature type="non-terminal residue" evidence="2">
    <location>
        <position position="1"/>
    </location>
</feature>
<accession>A0A2N1KHR6</accession>
<evidence type="ECO:0000313" key="2">
    <source>
        <dbReference type="EMBL" id="PKK34623.1"/>
    </source>
</evidence>
<evidence type="ECO:0000313" key="3">
    <source>
        <dbReference type="Proteomes" id="UP000233469"/>
    </source>
</evidence>
<gene>
    <name evidence="2" type="ORF">RhiirC2_805623</name>
</gene>
<dbReference type="PROSITE" id="PS50175">
    <property type="entry name" value="ASP_PROT_RETROV"/>
    <property type="match status" value="1"/>
</dbReference>
<dbReference type="AlphaFoldDB" id="A0A2N1KHR6"/>
<dbReference type="VEuPathDB" id="FungiDB:RhiirA1_537535"/>
<sequence length="144" mass="16452">ARVGVRRPEEPELVALINYNLYDRYDNHKKYECVIDTGAPSTIFPFQIKRTLGDEGWNLRPIAGSGYGGGVTEIHANKMFEVRLGDRRNWTKWVPAKITVWDQKPGDEVEHALIGNDVTDQLAYAHEPNRPIKFLDSTDEEKLT</sequence>
<dbReference type="GO" id="GO:0004190">
    <property type="term" value="F:aspartic-type endopeptidase activity"/>
    <property type="evidence" value="ECO:0007669"/>
    <property type="project" value="InterPro"/>
</dbReference>
<proteinExistence type="predicted"/>
<dbReference type="GO" id="GO:0006508">
    <property type="term" value="P:proteolysis"/>
    <property type="evidence" value="ECO:0007669"/>
    <property type="project" value="InterPro"/>
</dbReference>
<organism evidence="2 3">
    <name type="scientific">Rhizophagus irregularis</name>
    <dbReference type="NCBI Taxonomy" id="588596"/>
    <lineage>
        <taxon>Eukaryota</taxon>
        <taxon>Fungi</taxon>
        <taxon>Fungi incertae sedis</taxon>
        <taxon>Mucoromycota</taxon>
        <taxon>Glomeromycotina</taxon>
        <taxon>Glomeromycetes</taxon>
        <taxon>Glomerales</taxon>
        <taxon>Glomeraceae</taxon>
        <taxon>Rhizophagus</taxon>
    </lineage>
</organism>
<dbReference type="VEuPathDB" id="FungiDB:FUN_014297"/>
<evidence type="ECO:0000259" key="1">
    <source>
        <dbReference type="PROSITE" id="PS50175"/>
    </source>
</evidence>
<dbReference type="VEuPathDB" id="FungiDB:RhiirFUN_010284"/>
<protein>
    <recommendedName>
        <fullName evidence="1">Peptidase A2 domain-containing protein</fullName>
    </recommendedName>
</protein>
<reference evidence="2 3" key="1">
    <citation type="submission" date="2016-04" db="EMBL/GenBank/DDBJ databases">
        <title>Genome analyses suggest a sexual origin of heterokaryosis in a supposedly ancient asexual fungus.</title>
        <authorList>
            <person name="Ropars J."/>
            <person name="Sedzielewska K."/>
            <person name="Noel J."/>
            <person name="Charron P."/>
            <person name="Farinelli L."/>
            <person name="Marton T."/>
            <person name="Kruger M."/>
            <person name="Pelin A."/>
            <person name="Brachmann A."/>
            <person name="Corradi N."/>
        </authorList>
    </citation>
    <scope>NUCLEOTIDE SEQUENCE [LARGE SCALE GENOMIC DNA]</scope>
    <source>
        <strain evidence="2 3">C2</strain>
    </source>
</reference>
<feature type="non-terminal residue" evidence="2">
    <location>
        <position position="144"/>
    </location>
</feature>
<name>A0A2N1KHR6_9GLOM</name>
<feature type="domain" description="Peptidase A2" evidence="1">
    <location>
        <begin position="31"/>
        <end position="118"/>
    </location>
</feature>